<dbReference type="AlphaFoldDB" id="A0A3N2BBR2"/>
<proteinExistence type="predicted"/>
<dbReference type="Gene3D" id="3.40.50.410">
    <property type="entry name" value="von Willebrand factor, type A domain"/>
    <property type="match status" value="1"/>
</dbReference>
<dbReference type="OrthoDB" id="9776116at2"/>
<dbReference type="Proteomes" id="UP000280668">
    <property type="component" value="Unassembled WGS sequence"/>
</dbReference>
<protein>
    <submittedName>
        <fullName evidence="2">Uncharacterized protein DUF58</fullName>
    </submittedName>
</protein>
<dbReference type="SUPFAM" id="SSF53300">
    <property type="entry name" value="vWA-like"/>
    <property type="match status" value="1"/>
</dbReference>
<accession>A0A3N2BBR2</accession>
<evidence type="ECO:0000259" key="1">
    <source>
        <dbReference type="Pfam" id="PF01882"/>
    </source>
</evidence>
<keyword evidence="3" id="KW-1185">Reference proteome</keyword>
<evidence type="ECO:0000313" key="3">
    <source>
        <dbReference type="Proteomes" id="UP000280668"/>
    </source>
</evidence>
<feature type="domain" description="DUF58" evidence="1">
    <location>
        <begin position="46"/>
        <end position="234"/>
    </location>
</feature>
<comment type="caution">
    <text evidence="2">The sequence shown here is derived from an EMBL/GenBank/DDBJ whole genome shotgun (WGS) entry which is preliminary data.</text>
</comment>
<dbReference type="EMBL" id="RKHK01000001">
    <property type="protein sequence ID" value="ROR72696.1"/>
    <property type="molecule type" value="Genomic_DNA"/>
</dbReference>
<name>A0A3N2BBR2_9MICO</name>
<dbReference type="PANTHER" id="PTHR33608">
    <property type="entry name" value="BLL2464 PROTEIN"/>
    <property type="match status" value="1"/>
</dbReference>
<evidence type="ECO:0000313" key="2">
    <source>
        <dbReference type="EMBL" id="ROR72696.1"/>
    </source>
</evidence>
<sequence length="296" mass="32378">MSTASRLAAVRARIDLPTLRRAAGLLDGRHRSIFSGHGQDFDDQVEYHPGDDVSDIDWKSSARAGHPIIRRFVRESNLSVVFLVDTGRTMAASAASGEQKSEVALLAADVIAFLARQRGDTVGLLAGDAERIQHLPARSGTEHMELLLRVVEKSFDVTAPAADVGRLLDRALTMITRRSLMVLLTDEARPGPEHEDALRRLRTRHEVMVVHVADLLAAGAGPQVTADVDTGRTLPAFLRADARLANEAAMAATARRDEVQALLRRRGIEGVTMTGTDAVVDQLIDLLRRQRRVARR</sequence>
<dbReference type="InterPro" id="IPR036465">
    <property type="entry name" value="vWFA_dom_sf"/>
</dbReference>
<dbReference type="Pfam" id="PF01882">
    <property type="entry name" value="DUF58"/>
    <property type="match status" value="1"/>
</dbReference>
<dbReference type="PANTHER" id="PTHR33608:SF6">
    <property type="entry name" value="BLL2464 PROTEIN"/>
    <property type="match status" value="1"/>
</dbReference>
<reference evidence="2 3" key="1">
    <citation type="submission" date="2018-11" db="EMBL/GenBank/DDBJ databases">
        <title>Sequencing the genomes of 1000 actinobacteria strains.</title>
        <authorList>
            <person name="Klenk H.-P."/>
        </authorList>
    </citation>
    <scope>NUCLEOTIDE SEQUENCE [LARGE SCALE GENOMIC DNA]</scope>
    <source>
        <strain evidence="2 3">DSM 11294</strain>
    </source>
</reference>
<dbReference type="RefSeq" id="WP_123303224.1">
    <property type="nucleotide sequence ID" value="NZ_RKHK01000001.1"/>
</dbReference>
<dbReference type="InterPro" id="IPR002881">
    <property type="entry name" value="DUF58"/>
</dbReference>
<gene>
    <name evidence="2" type="ORF">EDD31_1055</name>
</gene>
<organism evidence="2 3">
    <name type="scientific">Bogoriella caseilytica</name>
    <dbReference type="NCBI Taxonomy" id="56055"/>
    <lineage>
        <taxon>Bacteria</taxon>
        <taxon>Bacillati</taxon>
        <taxon>Actinomycetota</taxon>
        <taxon>Actinomycetes</taxon>
        <taxon>Micrococcales</taxon>
        <taxon>Bogoriellaceae</taxon>
        <taxon>Bogoriella</taxon>
    </lineage>
</organism>